<dbReference type="SUPFAM" id="SSF51735">
    <property type="entry name" value="NAD(P)-binding Rossmann-fold domains"/>
    <property type="match status" value="1"/>
</dbReference>
<keyword evidence="2" id="KW-0597">Phosphoprotein</keyword>
<evidence type="ECO:0000313" key="4">
    <source>
        <dbReference type="EMBL" id="PAV19281.1"/>
    </source>
</evidence>
<protein>
    <submittedName>
        <fullName evidence="4">Acetyl-synthetase</fullName>
    </submittedName>
</protein>
<name>A0A286UI50_9AGAM</name>
<sequence>MSVFSALSLSQSFIYENPSITKLAVYLSSLQKGFATATVESIESKRRELFKLVEKYTLHFPAFSGSIQQMHNEQVVLLTGATDSLGSNILAHLISRPEVTRIYSMSRPYSTGISVKERHIIAFKRESLDIGLLEDLKVILMDGNAASPGFKIDRVLYDQTADSVTHIIHNAWRVNFNVSVSSFESNIKSVRNFIDLSLSDTRSNPAHLIFISSVGVLRNSREHKLMPERYQLQPDNAIGMGYGESKWVSEEIIRRASEITPLRSTIIRCGQMTGG</sequence>
<comment type="caution">
    <text evidence="4">The sequence shown here is derived from an EMBL/GenBank/DDBJ whole genome shotgun (WGS) entry which is preliminary data.</text>
</comment>
<dbReference type="PANTHER" id="PTHR44845">
    <property type="entry name" value="CARRIER DOMAIN-CONTAINING PROTEIN"/>
    <property type="match status" value="1"/>
</dbReference>
<dbReference type="Proteomes" id="UP000217199">
    <property type="component" value="Unassembled WGS sequence"/>
</dbReference>
<dbReference type="InterPro" id="IPR036291">
    <property type="entry name" value="NAD(P)-bd_dom_sf"/>
</dbReference>
<accession>A0A286UI50</accession>
<proteinExistence type="predicted"/>
<dbReference type="Gene3D" id="3.40.50.720">
    <property type="entry name" value="NAD(P)-binding Rossmann-like Domain"/>
    <property type="match status" value="1"/>
</dbReference>
<dbReference type="AlphaFoldDB" id="A0A286UI50"/>
<evidence type="ECO:0000259" key="3">
    <source>
        <dbReference type="Pfam" id="PF07993"/>
    </source>
</evidence>
<keyword evidence="5" id="KW-1185">Reference proteome</keyword>
<evidence type="ECO:0000256" key="2">
    <source>
        <dbReference type="ARBA" id="ARBA00022553"/>
    </source>
</evidence>
<feature type="domain" description="Thioester reductase (TE)" evidence="3">
    <location>
        <begin position="78"/>
        <end position="274"/>
    </location>
</feature>
<organism evidence="4 5">
    <name type="scientific">Pyrrhoderma noxium</name>
    <dbReference type="NCBI Taxonomy" id="2282107"/>
    <lineage>
        <taxon>Eukaryota</taxon>
        <taxon>Fungi</taxon>
        <taxon>Dikarya</taxon>
        <taxon>Basidiomycota</taxon>
        <taxon>Agaricomycotina</taxon>
        <taxon>Agaricomycetes</taxon>
        <taxon>Hymenochaetales</taxon>
        <taxon>Hymenochaetaceae</taxon>
        <taxon>Pyrrhoderma</taxon>
    </lineage>
</organism>
<evidence type="ECO:0000256" key="1">
    <source>
        <dbReference type="ARBA" id="ARBA00022450"/>
    </source>
</evidence>
<dbReference type="InParanoid" id="A0A286UI50"/>
<dbReference type="InterPro" id="IPR013120">
    <property type="entry name" value="FAR_NAD-bd"/>
</dbReference>
<evidence type="ECO:0000313" key="5">
    <source>
        <dbReference type="Proteomes" id="UP000217199"/>
    </source>
</evidence>
<gene>
    <name evidence="4" type="ORF">PNOK_0421400</name>
</gene>
<dbReference type="STRING" id="2282107.A0A286UI50"/>
<dbReference type="PANTHER" id="PTHR44845:SF1">
    <property type="entry name" value="L-2-AMINOADIPATE REDUCTASE"/>
    <property type="match status" value="1"/>
</dbReference>
<dbReference type="EMBL" id="NBII01000004">
    <property type="protein sequence ID" value="PAV19281.1"/>
    <property type="molecule type" value="Genomic_DNA"/>
</dbReference>
<keyword evidence="1" id="KW-0596">Phosphopantetheine</keyword>
<dbReference type="Pfam" id="PF07993">
    <property type="entry name" value="NAD_binding_4"/>
    <property type="match status" value="1"/>
</dbReference>
<dbReference type="OrthoDB" id="429813at2759"/>
<reference evidence="4 5" key="1">
    <citation type="journal article" date="2017" name="Mol. Ecol.">
        <title>Comparative and population genomic landscape of Phellinus noxius: A hypervariable fungus causing root rot in trees.</title>
        <authorList>
            <person name="Chung C.L."/>
            <person name="Lee T.J."/>
            <person name="Akiba M."/>
            <person name="Lee H.H."/>
            <person name="Kuo T.H."/>
            <person name="Liu D."/>
            <person name="Ke H.M."/>
            <person name="Yokoi T."/>
            <person name="Roa M.B."/>
            <person name="Lu M.J."/>
            <person name="Chang Y.Y."/>
            <person name="Ann P.J."/>
            <person name="Tsai J.N."/>
            <person name="Chen C.Y."/>
            <person name="Tzean S.S."/>
            <person name="Ota Y."/>
            <person name="Hattori T."/>
            <person name="Sahashi N."/>
            <person name="Liou R.F."/>
            <person name="Kikuchi T."/>
            <person name="Tsai I.J."/>
        </authorList>
    </citation>
    <scope>NUCLEOTIDE SEQUENCE [LARGE SCALE GENOMIC DNA]</scope>
    <source>
        <strain evidence="4 5">FFPRI411160</strain>
    </source>
</reference>